<feature type="region of interest" description="Disordered" evidence="2">
    <location>
        <begin position="116"/>
        <end position="136"/>
    </location>
</feature>
<dbReference type="PANTHER" id="PTHR38120:SF1">
    <property type="entry name" value="M PROTEIN, SEROTYPE 2.1"/>
    <property type="match status" value="1"/>
</dbReference>
<feature type="coiled-coil region" evidence="1">
    <location>
        <begin position="319"/>
        <end position="360"/>
    </location>
</feature>
<evidence type="ECO:0000256" key="2">
    <source>
        <dbReference type="SAM" id="MobiDB-lite"/>
    </source>
</evidence>
<feature type="compositionally biased region" description="Polar residues" evidence="2">
    <location>
        <begin position="201"/>
        <end position="210"/>
    </location>
</feature>
<dbReference type="EMBL" id="JAJGCB010000041">
    <property type="protein sequence ID" value="KAJ8986354.1"/>
    <property type="molecule type" value="Genomic_DNA"/>
</dbReference>
<organism evidence="3 4">
    <name type="scientific">Exophiala dermatitidis</name>
    <name type="common">Black yeast-like fungus</name>
    <name type="synonym">Wangiella dermatitidis</name>
    <dbReference type="NCBI Taxonomy" id="5970"/>
    <lineage>
        <taxon>Eukaryota</taxon>
        <taxon>Fungi</taxon>
        <taxon>Dikarya</taxon>
        <taxon>Ascomycota</taxon>
        <taxon>Pezizomycotina</taxon>
        <taxon>Eurotiomycetes</taxon>
        <taxon>Chaetothyriomycetidae</taxon>
        <taxon>Chaetothyriales</taxon>
        <taxon>Herpotrichiellaceae</taxon>
        <taxon>Exophiala</taxon>
    </lineage>
</organism>
<feature type="compositionally biased region" description="Polar residues" evidence="2">
    <location>
        <begin position="552"/>
        <end position="577"/>
    </location>
</feature>
<gene>
    <name evidence="3" type="ORF">HRR80_009535</name>
</gene>
<comment type="caution">
    <text evidence="3">The sequence shown here is derived from an EMBL/GenBank/DDBJ whole genome shotgun (WGS) entry which is preliminary data.</text>
</comment>
<feature type="compositionally biased region" description="Polar residues" evidence="2">
    <location>
        <begin position="14"/>
        <end position="43"/>
    </location>
</feature>
<dbReference type="PANTHER" id="PTHR38120">
    <property type="entry name" value="EXPRESSED PROTEIN"/>
    <property type="match status" value="1"/>
</dbReference>
<evidence type="ECO:0000256" key="1">
    <source>
        <dbReference type="SAM" id="Coils"/>
    </source>
</evidence>
<evidence type="ECO:0008006" key="5">
    <source>
        <dbReference type="Google" id="ProtNLM"/>
    </source>
</evidence>
<evidence type="ECO:0000313" key="4">
    <source>
        <dbReference type="Proteomes" id="UP001161757"/>
    </source>
</evidence>
<feature type="compositionally biased region" description="Low complexity" evidence="2">
    <location>
        <begin position="469"/>
        <end position="483"/>
    </location>
</feature>
<protein>
    <recommendedName>
        <fullName evidence="5">M protein, serotype 2.1</fullName>
    </recommendedName>
</protein>
<feature type="compositionally biased region" description="Basic and acidic residues" evidence="2">
    <location>
        <begin position="127"/>
        <end position="136"/>
    </location>
</feature>
<feature type="region of interest" description="Disordered" evidence="2">
    <location>
        <begin position="194"/>
        <end position="228"/>
    </location>
</feature>
<feature type="compositionally biased region" description="Polar residues" evidence="2">
    <location>
        <begin position="508"/>
        <end position="526"/>
    </location>
</feature>
<feature type="coiled-coil region" evidence="1">
    <location>
        <begin position="235"/>
        <end position="287"/>
    </location>
</feature>
<dbReference type="AlphaFoldDB" id="A0AAN6IP80"/>
<feature type="region of interest" description="Disordered" evidence="2">
    <location>
        <begin position="380"/>
        <end position="578"/>
    </location>
</feature>
<feature type="compositionally biased region" description="Low complexity" evidence="2">
    <location>
        <begin position="389"/>
        <end position="410"/>
    </location>
</feature>
<sequence length="628" mass="68685">MATPNSKKPLADRSNASPSARNTTGVGSTRSPAANSVPASSGQGLARTPSLRQTRPVRKPGNRASSSFTAPVSTGAEEDESKSEYAQLIADLKEQVQRAEQASEQYRKQLEVMQQRLDQAAAEQTSAEERDYQRQSELDRLKAEIKDLNRQRRELEVTYNEDKQMFLQEREKQESKVTELQGVINRLNETLRAKGAERVSASRSASNSGAQLPKEDGADGSAKRDEIPPEVLQTLRQKEADIEALRFDLAEAQLKLAEQEHLGDGRLQALEKELMDVKMQNARLIEENESFQMLLSEKTLKGNFVHHHHHHQEDEIAGMSTLAEELESTEEDAEVHSDAYKRLEAELKSSKEENKALTLYVDKIIGRLLQHDGFEHIIHDKDEPPKPPAKVAAAEKALPAVPDQQAAAQPSPGVAGGFLQRARSVVSRPGPKARPMSYAQPAPTPSANENPETAPSIPLHRGHRRTRSDQAQADLAAAAVVQQMNRASPMRAASGGPLSPGIRPLSPQLAQQRRGSYMSQSTSTARAPSGSGLRADSSANSVTTEGSEEAKSNTYGSSTAAIPSGHSQTQGQGQAQGNIPGAVMKQNQLRPLRLVQEQSQIDEEMQKRNNRGSWIGWLRGSTIEAQPE</sequence>
<proteinExistence type="predicted"/>
<feature type="compositionally biased region" description="Polar residues" evidence="2">
    <location>
        <begin position="63"/>
        <end position="72"/>
    </location>
</feature>
<feature type="region of interest" description="Disordered" evidence="2">
    <location>
        <begin position="1"/>
        <end position="85"/>
    </location>
</feature>
<reference evidence="3" key="1">
    <citation type="submission" date="2023-01" db="EMBL/GenBank/DDBJ databases">
        <title>Exophiala dermititidis isolated from Cystic Fibrosis Patient.</title>
        <authorList>
            <person name="Kurbessoian T."/>
            <person name="Crocker A."/>
            <person name="Murante D."/>
            <person name="Hogan D.A."/>
            <person name="Stajich J.E."/>
        </authorList>
    </citation>
    <scope>NUCLEOTIDE SEQUENCE</scope>
    <source>
        <strain evidence="3">Ex8</strain>
    </source>
</reference>
<feature type="compositionally biased region" description="Basic and acidic residues" evidence="2">
    <location>
        <begin position="213"/>
        <end position="227"/>
    </location>
</feature>
<accession>A0AAN6IP80</accession>
<name>A0AAN6IP80_EXODE</name>
<dbReference type="Proteomes" id="UP001161757">
    <property type="component" value="Unassembled WGS sequence"/>
</dbReference>
<keyword evidence="1" id="KW-0175">Coiled coil</keyword>
<evidence type="ECO:0000313" key="3">
    <source>
        <dbReference type="EMBL" id="KAJ8986354.1"/>
    </source>
</evidence>